<organism evidence="1 2">
    <name type="scientific">Sphaerodactylus townsendi</name>
    <dbReference type="NCBI Taxonomy" id="933632"/>
    <lineage>
        <taxon>Eukaryota</taxon>
        <taxon>Metazoa</taxon>
        <taxon>Chordata</taxon>
        <taxon>Craniata</taxon>
        <taxon>Vertebrata</taxon>
        <taxon>Euteleostomi</taxon>
        <taxon>Lepidosauria</taxon>
        <taxon>Squamata</taxon>
        <taxon>Bifurcata</taxon>
        <taxon>Gekkota</taxon>
        <taxon>Sphaerodactylidae</taxon>
        <taxon>Sphaerodactylus</taxon>
    </lineage>
</organism>
<name>A0ACB8EB90_9SAUR</name>
<dbReference type="EMBL" id="CM037627">
    <property type="protein sequence ID" value="KAH7989554.1"/>
    <property type="molecule type" value="Genomic_DNA"/>
</dbReference>
<evidence type="ECO:0000313" key="1">
    <source>
        <dbReference type="EMBL" id="KAH7989554.1"/>
    </source>
</evidence>
<protein>
    <submittedName>
        <fullName evidence="1">Uncharacterized protein</fullName>
    </submittedName>
</protein>
<sequence length="124" mass="14337">MAPCFCVNAEHFISCSLSPPEWSCCHSVVWFCLQQNGVACVACFFSLSFKKKKRVSNLAWTSWILLQQTKSSISKWCTVYEINRNYKTFSRTSFGKYREKRPTCFAAAGFFNRDDNTSHFRAIT</sequence>
<reference evidence="1" key="1">
    <citation type="submission" date="2021-08" db="EMBL/GenBank/DDBJ databases">
        <title>The first chromosome-level gecko genome reveals the dynamic sex chromosomes of Neotropical dwarf geckos (Sphaerodactylidae: Sphaerodactylus).</title>
        <authorList>
            <person name="Pinto B.J."/>
            <person name="Keating S.E."/>
            <person name="Gamble T."/>
        </authorList>
    </citation>
    <scope>NUCLEOTIDE SEQUENCE</scope>
    <source>
        <strain evidence="1">TG3544</strain>
    </source>
</reference>
<evidence type="ECO:0000313" key="2">
    <source>
        <dbReference type="Proteomes" id="UP000827872"/>
    </source>
</evidence>
<keyword evidence="2" id="KW-1185">Reference proteome</keyword>
<dbReference type="Proteomes" id="UP000827872">
    <property type="component" value="Linkage Group LG14"/>
</dbReference>
<gene>
    <name evidence="1" type="ORF">K3G42_011003</name>
</gene>
<accession>A0ACB8EB90</accession>
<comment type="caution">
    <text evidence="1">The sequence shown here is derived from an EMBL/GenBank/DDBJ whole genome shotgun (WGS) entry which is preliminary data.</text>
</comment>
<proteinExistence type="predicted"/>